<name>A0AAC9HND5_9PSEU</name>
<reference evidence="4" key="1">
    <citation type="submission" date="2016-03" db="EMBL/GenBank/DDBJ databases">
        <title>Complete genome sequence of the type strain Actinoalloteichus hymeniacidonis DSM 45092.</title>
        <authorList>
            <person name="Schaffert L."/>
            <person name="Albersmeier A."/>
            <person name="Winkler A."/>
            <person name="Kalinowski J."/>
            <person name="Zotchev S."/>
            <person name="Ruckert C."/>
        </authorList>
    </citation>
    <scope>NUCLEOTIDE SEQUENCE [LARGE SCALE GENOMIC DNA]</scope>
    <source>
        <strain evidence="4">HPA177(T) (DSM 45092(T))</strain>
    </source>
</reference>
<protein>
    <submittedName>
        <fullName evidence="3">DUF4132 family protein</fullName>
    </submittedName>
</protein>
<gene>
    <name evidence="3" type="ORF">TL08_08735</name>
</gene>
<evidence type="ECO:0000313" key="3">
    <source>
        <dbReference type="EMBL" id="AOS62562.1"/>
    </source>
</evidence>
<dbReference type="KEGG" id="ahm:TL08_08735"/>
<evidence type="ECO:0000259" key="2">
    <source>
        <dbReference type="Pfam" id="PF13569"/>
    </source>
</evidence>
<dbReference type="Proteomes" id="UP000095210">
    <property type="component" value="Chromosome"/>
</dbReference>
<dbReference type="RefSeq" id="WP_172803757.1">
    <property type="nucleotide sequence ID" value="NZ_CP014859.1"/>
</dbReference>
<dbReference type="AlphaFoldDB" id="A0AAC9HND5"/>
<dbReference type="EMBL" id="CP014859">
    <property type="protein sequence ID" value="AOS62562.1"/>
    <property type="molecule type" value="Genomic_DNA"/>
</dbReference>
<feature type="domain" description="DUF4132" evidence="2">
    <location>
        <begin position="886"/>
        <end position="1011"/>
    </location>
</feature>
<organism evidence="3 4">
    <name type="scientific">Actinoalloteichus hymeniacidonis</name>
    <dbReference type="NCBI Taxonomy" id="340345"/>
    <lineage>
        <taxon>Bacteria</taxon>
        <taxon>Bacillati</taxon>
        <taxon>Actinomycetota</taxon>
        <taxon>Actinomycetes</taxon>
        <taxon>Pseudonocardiales</taxon>
        <taxon>Pseudonocardiaceae</taxon>
        <taxon>Actinoalloteichus</taxon>
    </lineage>
</organism>
<evidence type="ECO:0000256" key="1">
    <source>
        <dbReference type="SAM" id="MobiDB-lite"/>
    </source>
</evidence>
<feature type="region of interest" description="Disordered" evidence="1">
    <location>
        <begin position="859"/>
        <end position="887"/>
    </location>
</feature>
<accession>A0AAC9HND5</accession>
<keyword evidence="4" id="KW-1185">Reference proteome</keyword>
<dbReference type="InterPro" id="IPR025406">
    <property type="entry name" value="DUF4132"/>
</dbReference>
<evidence type="ECO:0000313" key="4">
    <source>
        <dbReference type="Proteomes" id="UP000095210"/>
    </source>
</evidence>
<dbReference type="Pfam" id="PF13569">
    <property type="entry name" value="DUF4132"/>
    <property type="match status" value="1"/>
</dbReference>
<sequence length="1130" mass="123016">MSRSGPSDEEPFAVPVGWHRHIEVRRHGGRLRPTAVIDPDAAEIVRLLVPKKVLFERLATLVPPASTAERALRTAIKARLAGDANPVGAAALLTIAVARLTDPRALPYFADALVDTDGLVFAARTVAELNSFATVSWQRGRGQPAGFRLYPGPSDNALGSYAAISLRIRELLASAPEDVYAAATRALAEYHAPIQSRVIASYLVPTRQDWAQELCTFPTPRTTLLSAMLRSAGSIGQVIPILSTSGRKRLAEGASISTDLIDPDQAAHLLDRPNVLLTLVDGIGRDLIPVLVRRLESTRSSPQEGLVLDILVELDAEESIRVLLPRLTEPKAPDRIRRALARAPAEGLRGLITAVASSGNLSGSLAERLTREHVARYPNLVADPDSGLSTEDRRWVNRVIAIPVASERVSMADVEIAGPRRITEVASGARITGLKPFGVARMVWLPGEQAEWARSAQRPGGAHWRKFVDWSEVITAFESGKLLPIEQFAMFAEAPVESTTELLANWQVPAIASHRRWLRPILARHGLAALALILPEAMRKPARVAPVLYPVVHPEVAALMAYWLRKPATRWISVDWLGRHPTAAADLLIPSALGGPPGEAKAARTALRQVAEITGPATVLTVAGRHGADIERAVRGLLHTEPVRGRAPRSLQWTSVDLLPQILLRDRSMLLSATQTKDIIELLATASSMADPQLVALRAGCDPKSLIEFGWALFAHWYRDERIARAGFWVLPALARLGGDAVTPALVELVRHWDSPSRRSMACQAIDVLVELGTGEAVGSLWYIGNQARLEVIRRHALDRLAALCARRGASVQQLVERSHPDLGFARDGTRTLDVACRGTVVTVDHRLALSVRVDGGGTDIVEPPKQQSRWRGSLGRSPDPAADSEPQTRLASRLSRQADEGLLLLELALRQGRRWGAADFRRSWLEHPLLSRLSEGLVWAAEHPDGSRVGFRVAEDSSLADVDDETFVLDPSADVLLPHPLGLAAESTRWSTLLADYEIVQPIRQLGRDTGASPGSASVAELLAEVDITSPVQGSDLIRLHSLGWRSGDFEESGRALSLSHPVASDRTVVISLRNSFEIGEVHLRYRIRRIGLVGPPDQPWLDVESTSTAELDAVSWSIVVEDLHWLLG</sequence>
<proteinExistence type="predicted"/>